<keyword evidence="3" id="KW-1185">Reference proteome</keyword>
<dbReference type="InterPro" id="IPR036249">
    <property type="entry name" value="Thioredoxin-like_sf"/>
</dbReference>
<sequence length="686" mass="76439">MTNRLAAATSPYLRQHAENPVDWHPWDDAALALARQTDRPILLSIGYAACHWCHVMAHECFEDAATARVMNDLFVNIKVDREERPDLDKVYQLAHQALAGRGGGWPLTVFLTPDDHLPFYAGTYFPREAKHGLPPFAYVLQQVRGFWDGRRDQVREQNRSLAQFLDEQGRATANGDALDAEPIRRALAHWAHEFDAVNGGRRGAPKFPHAGELELALSPAVRKHPDLPAQPQAGHAIATLQAMATRGLYDHLGGGFFRYAVDARWEIPHFEKMLYDNAQLLSVYAHEGLDGASDEARRTFSGAADGIVGWLVREMRAPGGAFFSTLDADSEGEEGRYYVWQREDVRALLDPDAWAVAERHYGLDRAPNFEHHAWHLTAEETLDDIAAALSLTRDEVDERIERARHALFDERQKRVRPGLDDKILTSWNALLCAALARAARRFRFFAAEWQRYADDTLRFIHRHLWIDGRLYACHAGGRAQFPAYLDDYAFALDALVESLQSRYDAGDLAWAMQLADALLERFEDVEHGGFFFTAHDHEALIQRPKPWVDESTPSGNGVAARALLRLGHLVGETRWLDAAERTLRAASGTLDAFPHACATLLLALDEYLAPRAHVVVRCEPGDEGPWRDAVEGRDVLMYPIPSGATGLPGVLGAQAAPLGGVAYLCRGLTCGPPIYTANALRDELPG</sequence>
<name>A0A9X4BLT7_9GAMM</name>
<dbReference type="PIRSF" id="PIRSF006402">
    <property type="entry name" value="UCP006402_thioredoxin"/>
    <property type="match status" value="1"/>
</dbReference>
<dbReference type="CDD" id="cd02955">
    <property type="entry name" value="SSP411"/>
    <property type="match status" value="1"/>
</dbReference>
<dbReference type="Gene3D" id="3.40.30.10">
    <property type="entry name" value="Glutaredoxin"/>
    <property type="match status" value="1"/>
</dbReference>
<dbReference type="InterPro" id="IPR004879">
    <property type="entry name" value="Ssp411-like_TRX"/>
</dbReference>
<dbReference type="Pfam" id="PF03190">
    <property type="entry name" value="Thioredox_DsbH"/>
    <property type="match status" value="1"/>
</dbReference>
<dbReference type="PANTHER" id="PTHR42899:SF1">
    <property type="entry name" value="SPERMATOGENESIS-ASSOCIATED PROTEIN 20"/>
    <property type="match status" value="1"/>
</dbReference>
<dbReference type="RefSeq" id="WP_263541252.1">
    <property type="nucleotide sequence ID" value="NZ_JAOVZO020000020.1"/>
</dbReference>
<evidence type="ECO:0000313" key="3">
    <source>
        <dbReference type="Proteomes" id="UP001139971"/>
    </source>
</evidence>
<protein>
    <submittedName>
        <fullName evidence="2">Thioredoxin domain-containing protein</fullName>
    </submittedName>
</protein>
<dbReference type="AlphaFoldDB" id="A0A9X4BLT7"/>
<organism evidence="2 3">
    <name type="scientific">Tahibacter soli</name>
    <dbReference type="NCBI Taxonomy" id="2983605"/>
    <lineage>
        <taxon>Bacteria</taxon>
        <taxon>Pseudomonadati</taxon>
        <taxon>Pseudomonadota</taxon>
        <taxon>Gammaproteobacteria</taxon>
        <taxon>Lysobacterales</taxon>
        <taxon>Rhodanobacteraceae</taxon>
        <taxon>Tahibacter</taxon>
    </lineage>
</organism>
<dbReference type="SUPFAM" id="SSF52833">
    <property type="entry name" value="Thioredoxin-like"/>
    <property type="match status" value="1"/>
</dbReference>
<gene>
    <name evidence="2" type="ORF">OD750_024510</name>
</gene>
<dbReference type="InterPro" id="IPR024705">
    <property type="entry name" value="Ssp411"/>
</dbReference>
<dbReference type="Gene3D" id="1.50.10.10">
    <property type="match status" value="1"/>
</dbReference>
<proteinExistence type="predicted"/>
<dbReference type="InterPro" id="IPR012341">
    <property type="entry name" value="6hp_glycosidase-like_sf"/>
</dbReference>
<dbReference type="GO" id="GO:0005975">
    <property type="term" value="P:carbohydrate metabolic process"/>
    <property type="evidence" value="ECO:0007669"/>
    <property type="project" value="InterPro"/>
</dbReference>
<evidence type="ECO:0000313" key="2">
    <source>
        <dbReference type="EMBL" id="MDC8015702.1"/>
    </source>
</evidence>
<accession>A0A9X4BLT7</accession>
<reference evidence="2" key="1">
    <citation type="submission" date="2023-02" db="EMBL/GenBank/DDBJ databases">
        <title>Tahibacter soli sp. nov. isolated from soil.</title>
        <authorList>
            <person name="Baek J.H."/>
            <person name="Lee J.K."/>
            <person name="Choi D.G."/>
            <person name="Jeon C.O."/>
        </authorList>
    </citation>
    <scope>NUCLEOTIDE SEQUENCE</scope>
    <source>
        <strain evidence="2">BL</strain>
    </source>
</reference>
<dbReference type="PANTHER" id="PTHR42899">
    <property type="entry name" value="SPERMATOGENESIS-ASSOCIATED PROTEIN 20"/>
    <property type="match status" value="1"/>
</dbReference>
<comment type="caution">
    <text evidence="2">The sequence shown here is derived from an EMBL/GenBank/DDBJ whole genome shotgun (WGS) entry which is preliminary data.</text>
</comment>
<dbReference type="EMBL" id="JAOVZO020000020">
    <property type="protein sequence ID" value="MDC8015702.1"/>
    <property type="molecule type" value="Genomic_DNA"/>
</dbReference>
<dbReference type="InterPro" id="IPR008928">
    <property type="entry name" value="6-hairpin_glycosidase_sf"/>
</dbReference>
<feature type="domain" description="Spermatogenesis-associated protein 20-like TRX" evidence="1">
    <location>
        <begin position="2"/>
        <end position="165"/>
    </location>
</feature>
<dbReference type="Proteomes" id="UP001139971">
    <property type="component" value="Unassembled WGS sequence"/>
</dbReference>
<evidence type="ECO:0000259" key="1">
    <source>
        <dbReference type="Pfam" id="PF03190"/>
    </source>
</evidence>
<dbReference type="SUPFAM" id="SSF48208">
    <property type="entry name" value="Six-hairpin glycosidases"/>
    <property type="match status" value="1"/>
</dbReference>